<reference evidence="2 3" key="1">
    <citation type="submission" date="2019-09" db="EMBL/GenBank/DDBJ databases">
        <title>Bird 10,000 Genomes (B10K) Project - Family phase.</title>
        <authorList>
            <person name="Zhang G."/>
        </authorList>
    </citation>
    <scope>NUCLEOTIDE SEQUENCE [LARGE SCALE GENOMIC DNA]</scope>
    <source>
        <strain evidence="2">B10K-MSB-42743</strain>
        <tissue evidence="2">Heart</tissue>
    </source>
</reference>
<sequence>AALAHREQVALVVALDDVAEDEPELAEAASDNARRYGRLFADAVHELLPRYREREVTRKDALDVYIEHRLLLEQRGREAGDPRSPQ</sequence>
<dbReference type="AlphaFoldDB" id="A0A7K4KQ89"/>
<evidence type="ECO:0000313" key="2">
    <source>
        <dbReference type="EMBL" id="NWI18151.1"/>
    </source>
</evidence>
<dbReference type="Gene3D" id="3.30.1640.10">
    <property type="entry name" value="mini-chromosome maintenance (MCM) complex, chain A, domain 1"/>
    <property type="match status" value="1"/>
</dbReference>
<dbReference type="EMBL" id="VWPX01015293">
    <property type="protein sequence ID" value="NWI18151.1"/>
    <property type="molecule type" value="Genomic_DNA"/>
</dbReference>
<keyword evidence="3" id="KW-1185">Reference proteome</keyword>
<gene>
    <name evidence="2" type="primary">Mcm7</name>
    <name evidence="2" type="ORF">CRYSOU_R15555</name>
</gene>
<name>A0A7K4KQ89_9AVES</name>
<protein>
    <submittedName>
        <fullName evidence="2">MCM7 factor</fullName>
    </submittedName>
</protein>
<dbReference type="Proteomes" id="UP000545332">
    <property type="component" value="Unassembled WGS sequence"/>
</dbReference>
<dbReference type="Pfam" id="PF14551">
    <property type="entry name" value="MCM_N"/>
    <property type="match status" value="1"/>
</dbReference>
<proteinExistence type="predicted"/>
<comment type="caution">
    <text evidence="2">The sequence shown here is derived from an EMBL/GenBank/DDBJ whole genome shotgun (WGS) entry which is preliminary data.</text>
</comment>
<evidence type="ECO:0000313" key="3">
    <source>
        <dbReference type="Proteomes" id="UP000545332"/>
    </source>
</evidence>
<dbReference type="InterPro" id="IPR027925">
    <property type="entry name" value="MCM_N"/>
</dbReference>
<evidence type="ECO:0000259" key="1">
    <source>
        <dbReference type="Pfam" id="PF14551"/>
    </source>
</evidence>
<accession>A0A7K4KQ89</accession>
<feature type="non-terminal residue" evidence="2">
    <location>
        <position position="86"/>
    </location>
</feature>
<organism evidence="2 3">
    <name type="scientific">Crypturellus soui</name>
    <dbReference type="NCBI Taxonomy" id="458187"/>
    <lineage>
        <taxon>Eukaryota</taxon>
        <taxon>Metazoa</taxon>
        <taxon>Chordata</taxon>
        <taxon>Craniata</taxon>
        <taxon>Vertebrata</taxon>
        <taxon>Euteleostomi</taxon>
        <taxon>Archelosauria</taxon>
        <taxon>Archosauria</taxon>
        <taxon>Dinosauria</taxon>
        <taxon>Saurischia</taxon>
        <taxon>Theropoda</taxon>
        <taxon>Coelurosauria</taxon>
        <taxon>Aves</taxon>
        <taxon>Palaeognathae</taxon>
        <taxon>Tinamiformes</taxon>
        <taxon>Tinamidae</taxon>
        <taxon>Crypturellus</taxon>
    </lineage>
</organism>
<feature type="non-terminal residue" evidence="2">
    <location>
        <position position="1"/>
    </location>
</feature>
<dbReference type="OrthoDB" id="3207464at2759"/>
<feature type="domain" description="MCM N-terminal" evidence="1">
    <location>
        <begin position="3"/>
        <end position="58"/>
    </location>
</feature>